<protein>
    <submittedName>
        <fullName evidence="2">Uncharacterized protein</fullName>
    </submittedName>
</protein>
<evidence type="ECO:0000256" key="1">
    <source>
        <dbReference type="SAM" id="Phobius"/>
    </source>
</evidence>
<feature type="transmembrane region" description="Helical" evidence="1">
    <location>
        <begin position="57"/>
        <end position="75"/>
    </location>
</feature>
<dbReference type="Proteomes" id="UP000812844">
    <property type="component" value="Unassembled WGS sequence"/>
</dbReference>
<proteinExistence type="predicted"/>
<organism evidence="2 3">
    <name type="scientific">Bifidobacterium phasiani</name>
    <dbReference type="NCBI Taxonomy" id="2834431"/>
    <lineage>
        <taxon>Bacteria</taxon>
        <taxon>Bacillati</taxon>
        <taxon>Actinomycetota</taxon>
        <taxon>Actinomycetes</taxon>
        <taxon>Bifidobacteriales</taxon>
        <taxon>Bifidobacteriaceae</taxon>
        <taxon>Bifidobacterium</taxon>
    </lineage>
</organism>
<reference evidence="2 3" key="1">
    <citation type="submission" date="2021-05" db="EMBL/GenBank/DDBJ databases">
        <title>Phylogenetic classification of ten novel species belonging to the genus Bifidobacterium comprising B. colchicus sp. nov., B. abeli sp. nov., B. bicoloris sp. nov., B. guerezis sp. nov., B. rosaliae sp. nov., B. santillanensis sp. nov., B. argentati sp. nov., B. amazzoni sp. nov., B. pluviali sp. nov., and B. pinnaculum sp. nov.</title>
        <authorList>
            <person name="Lugli G.A."/>
            <person name="Ruiz Garcia L."/>
            <person name="Margolles A."/>
            <person name="Ventura M."/>
        </authorList>
    </citation>
    <scope>NUCLEOTIDE SEQUENCE [LARGE SCALE GENOMIC DNA]</scope>
    <source>
        <strain evidence="2 3">6T3</strain>
    </source>
</reference>
<evidence type="ECO:0000313" key="3">
    <source>
        <dbReference type="Proteomes" id="UP000812844"/>
    </source>
</evidence>
<feature type="transmembrane region" description="Helical" evidence="1">
    <location>
        <begin position="144"/>
        <end position="166"/>
    </location>
</feature>
<keyword evidence="1" id="KW-1133">Transmembrane helix</keyword>
<keyword evidence="3" id="KW-1185">Reference proteome</keyword>
<feature type="transmembrane region" description="Helical" evidence="1">
    <location>
        <begin position="116"/>
        <end position="132"/>
    </location>
</feature>
<sequence>MTMRHDDSHTPHMRRAIARDGEDPSESPLHAGTPGAITHARKDHGAAVAVVRRTAEWVAYLAIALALDIGMHWSASLPPEAQAALPFGPSTWRVLWAALGVWVVAFIYMERRYPRGYVVCSAAGYLLSWGWRGLELSGYPGDGIMVGAVGLIIDLVALAVIAVLAAKGESHVRRAAGDAMDETDLTSDEARDATARA</sequence>
<comment type="caution">
    <text evidence="2">The sequence shown here is derived from an EMBL/GenBank/DDBJ whole genome shotgun (WGS) entry which is preliminary data.</text>
</comment>
<feature type="transmembrane region" description="Helical" evidence="1">
    <location>
        <begin position="90"/>
        <end position="109"/>
    </location>
</feature>
<accession>A0ABS6W6J3</accession>
<keyword evidence="1" id="KW-0812">Transmembrane</keyword>
<name>A0ABS6W6J3_9BIFI</name>
<keyword evidence="1" id="KW-0472">Membrane</keyword>
<gene>
    <name evidence="2" type="ORF">KIH73_01630</name>
</gene>
<dbReference type="EMBL" id="JAHBBD010000002">
    <property type="protein sequence ID" value="MBW3082095.1"/>
    <property type="molecule type" value="Genomic_DNA"/>
</dbReference>
<evidence type="ECO:0000313" key="2">
    <source>
        <dbReference type="EMBL" id="MBW3082095.1"/>
    </source>
</evidence>
<dbReference type="RefSeq" id="WP_219079874.1">
    <property type="nucleotide sequence ID" value="NZ_JAHBBD010000002.1"/>
</dbReference>